<sequence length="270" mass="30984">MKKNNHWLNIYSVLVILNSISFTNISYAVEIPFAYSGDNNAANWGNLTPEWAECSGASIEARQSPVNIHHVKIDTSLKPLYLTTYPTDINIFNNGHTIEQEYEDTGSHIYFEGTEYELKQFHFHTLSEHAINKKRGAIEMHAVFNEPVNHKNLVMSVIYELGRRKNHFIQTLIDVGLPKKNGDSTESERHINLADGFTDTSSYYTYSGSLTTPPCTGNVTWVVLKKIAKLSWNQWVSFRDILGNNFRPLQEINGRTIRSTSRKHHEKHHH</sequence>
<keyword evidence="3" id="KW-0479">Metal-binding</keyword>
<dbReference type="EC" id="4.2.1.1" evidence="2"/>
<evidence type="ECO:0000313" key="9">
    <source>
        <dbReference type="EMBL" id="VAW57243.1"/>
    </source>
</evidence>
<evidence type="ECO:0000259" key="8">
    <source>
        <dbReference type="PROSITE" id="PS51144"/>
    </source>
</evidence>
<name>A0A3B0WY86_9ZZZZ</name>
<dbReference type="Pfam" id="PF00194">
    <property type="entry name" value="Carb_anhydrase"/>
    <property type="match status" value="1"/>
</dbReference>
<dbReference type="AlphaFoldDB" id="A0A3B0WY86"/>
<feature type="domain" description="Alpha-carbonic anhydrase" evidence="8">
    <location>
        <begin position="31"/>
        <end position="261"/>
    </location>
</feature>
<dbReference type="PANTHER" id="PTHR18952:SF265">
    <property type="entry name" value="CARBONIC ANHYDRASE"/>
    <property type="match status" value="1"/>
</dbReference>
<dbReference type="PROSITE" id="PS51144">
    <property type="entry name" value="ALPHA_CA_2"/>
    <property type="match status" value="1"/>
</dbReference>
<keyword evidence="7" id="KW-0472">Membrane</keyword>
<keyword evidence="7" id="KW-1133">Transmembrane helix</keyword>
<dbReference type="PANTHER" id="PTHR18952">
    <property type="entry name" value="CARBONIC ANHYDRASE"/>
    <property type="match status" value="1"/>
</dbReference>
<dbReference type="InterPro" id="IPR001148">
    <property type="entry name" value="CA_dom"/>
</dbReference>
<evidence type="ECO:0000256" key="3">
    <source>
        <dbReference type="ARBA" id="ARBA00022723"/>
    </source>
</evidence>
<gene>
    <name evidence="9" type="ORF">MNBD_GAMMA07-2720</name>
</gene>
<dbReference type="SMART" id="SM01057">
    <property type="entry name" value="Carb_anhydrase"/>
    <property type="match status" value="1"/>
</dbReference>
<dbReference type="InterPro" id="IPR041891">
    <property type="entry name" value="Alpha_CA_prokaryot-like"/>
</dbReference>
<keyword evidence="5 9" id="KW-0456">Lyase</keyword>
<dbReference type="Gene3D" id="3.10.200.10">
    <property type="entry name" value="Alpha carbonic anhydrase"/>
    <property type="match status" value="1"/>
</dbReference>
<keyword evidence="4" id="KW-0862">Zinc</keyword>
<dbReference type="GO" id="GO:0004089">
    <property type="term" value="F:carbonate dehydratase activity"/>
    <property type="evidence" value="ECO:0007669"/>
    <property type="project" value="UniProtKB-EC"/>
</dbReference>
<reference evidence="9" key="1">
    <citation type="submission" date="2018-06" db="EMBL/GenBank/DDBJ databases">
        <authorList>
            <person name="Zhirakovskaya E."/>
        </authorList>
    </citation>
    <scope>NUCLEOTIDE SEQUENCE</scope>
</reference>
<feature type="transmembrane region" description="Helical" evidence="7">
    <location>
        <begin position="7"/>
        <end position="29"/>
    </location>
</feature>
<evidence type="ECO:0000256" key="6">
    <source>
        <dbReference type="ARBA" id="ARBA00048348"/>
    </source>
</evidence>
<keyword evidence="7" id="KW-0812">Transmembrane</keyword>
<comment type="similarity">
    <text evidence="1">Belongs to the alpha-carbonic anhydrase family.</text>
</comment>
<dbReference type="SUPFAM" id="SSF51069">
    <property type="entry name" value="Carbonic anhydrase"/>
    <property type="match status" value="1"/>
</dbReference>
<protein>
    <recommendedName>
        <fullName evidence="2">carbonic anhydrase</fullName>
        <ecNumber evidence="2">4.2.1.1</ecNumber>
    </recommendedName>
</protein>
<dbReference type="InterPro" id="IPR023561">
    <property type="entry name" value="Carbonic_anhydrase_a-class"/>
</dbReference>
<evidence type="ECO:0000256" key="1">
    <source>
        <dbReference type="ARBA" id="ARBA00010718"/>
    </source>
</evidence>
<dbReference type="GO" id="GO:0008270">
    <property type="term" value="F:zinc ion binding"/>
    <property type="evidence" value="ECO:0007669"/>
    <property type="project" value="InterPro"/>
</dbReference>
<evidence type="ECO:0000256" key="2">
    <source>
        <dbReference type="ARBA" id="ARBA00012925"/>
    </source>
</evidence>
<dbReference type="EMBL" id="UOFF01000363">
    <property type="protein sequence ID" value="VAW57243.1"/>
    <property type="molecule type" value="Genomic_DNA"/>
</dbReference>
<accession>A0A3B0WY86</accession>
<dbReference type="CDD" id="cd03124">
    <property type="entry name" value="alpha_CA_prokaryotic_like"/>
    <property type="match status" value="1"/>
</dbReference>
<dbReference type="InterPro" id="IPR036398">
    <property type="entry name" value="CA_dom_sf"/>
</dbReference>
<proteinExistence type="inferred from homology"/>
<evidence type="ECO:0000256" key="4">
    <source>
        <dbReference type="ARBA" id="ARBA00022833"/>
    </source>
</evidence>
<organism evidence="9">
    <name type="scientific">hydrothermal vent metagenome</name>
    <dbReference type="NCBI Taxonomy" id="652676"/>
    <lineage>
        <taxon>unclassified sequences</taxon>
        <taxon>metagenomes</taxon>
        <taxon>ecological metagenomes</taxon>
    </lineage>
</organism>
<comment type="catalytic activity">
    <reaction evidence="6">
        <text>hydrogencarbonate + H(+) = CO2 + H2O</text>
        <dbReference type="Rhea" id="RHEA:10748"/>
        <dbReference type="ChEBI" id="CHEBI:15377"/>
        <dbReference type="ChEBI" id="CHEBI:15378"/>
        <dbReference type="ChEBI" id="CHEBI:16526"/>
        <dbReference type="ChEBI" id="CHEBI:17544"/>
        <dbReference type="EC" id="4.2.1.1"/>
    </reaction>
</comment>
<evidence type="ECO:0000256" key="5">
    <source>
        <dbReference type="ARBA" id="ARBA00023239"/>
    </source>
</evidence>
<evidence type="ECO:0000256" key="7">
    <source>
        <dbReference type="SAM" id="Phobius"/>
    </source>
</evidence>